<dbReference type="RefSeq" id="WP_077685122.1">
    <property type="nucleotide sequence ID" value="NZ_CP019606.1"/>
</dbReference>
<dbReference type="KEGG" id="tes:BW730_03970"/>
<dbReference type="Gene3D" id="1.10.3110.10">
    <property type="entry name" value="protoporphyrinogen ix oxidase, domain 3"/>
    <property type="match status" value="1"/>
</dbReference>
<dbReference type="InterPro" id="IPR002937">
    <property type="entry name" value="Amino_oxidase"/>
</dbReference>
<gene>
    <name evidence="2" type="ORF">BW730_03970</name>
</gene>
<dbReference type="OrthoDB" id="4496419at2"/>
<dbReference type="Proteomes" id="UP000188145">
    <property type="component" value="Chromosome"/>
</dbReference>
<evidence type="ECO:0000313" key="2">
    <source>
        <dbReference type="EMBL" id="AQP46810.1"/>
    </source>
</evidence>
<organism evidence="2 3">
    <name type="scientific">Tessaracoccus aquimaris</name>
    <dbReference type="NCBI Taxonomy" id="1332264"/>
    <lineage>
        <taxon>Bacteria</taxon>
        <taxon>Bacillati</taxon>
        <taxon>Actinomycetota</taxon>
        <taxon>Actinomycetes</taxon>
        <taxon>Propionibacteriales</taxon>
        <taxon>Propionibacteriaceae</taxon>
        <taxon>Tessaracoccus</taxon>
    </lineage>
</organism>
<proteinExistence type="predicted"/>
<evidence type="ECO:0000313" key="3">
    <source>
        <dbReference type="Proteomes" id="UP000188145"/>
    </source>
</evidence>
<dbReference type="PANTHER" id="PTHR42923:SF3">
    <property type="entry name" value="PROTOPORPHYRINOGEN OXIDASE"/>
    <property type="match status" value="1"/>
</dbReference>
<keyword evidence="3" id="KW-1185">Reference proteome</keyword>
<dbReference type="Gene3D" id="3.50.50.60">
    <property type="entry name" value="FAD/NAD(P)-binding domain"/>
    <property type="match status" value="1"/>
</dbReference>
<sequence length="427" mass="44539">MSAVIVVGGGLAGLLTAYRLTQAGHSVVVREAAPRWGGMIAPVEVAGMLVDSGAEAYATRGGHGRALCDELGLEVAAPEGTPHVWWSKRAWPMADGLLGIPGDLDDPALGVLTDAERTRFAADLTMDPAIGREALTIGDLARIRLGEGALQKLVEPVATGIYATGAEHLPLAAVAPGIHEAIQAEGSLIAAVASQKAHRGSAVEQPVGGMFRLIETLVDRVEDLGADIRAAAPITHLRRSGHGLAAHTHDGENLVAERIVLATTAAVSEHLLRDLGVVFVAPPVNKARQAILALDNTALREHPVGSGVLVASRGEVRAKALTHYSAKWPWARESGLEVVRVSYPEHVFPTRQEILADASRLTGVAVTDSQVKGLSSVGWDAMPTRIEAANRDYLVEAAAGVGVDLVGAWLDGNGVASVIAGTRRVVS</sequence>
<dbReference type="AlphaFoldDB" id="A0A1Q2CL80"/>
<dbReference type="SUPFAM" id="SSF54373">
    <property type="entry name" value="FAD-linked reductases, C-terminal domain"/>
    <property type="match status" value="1"/>
</dbReference>
<dbReference type="EMBL" id="CP019606">
    <property type="protein sequence ID" value="AQP46810.1"/>
    <property type="molecule type" value="Genomic_DNA"/>
</dbReference>
<dbReference type="STRING" id="1332264.BW730_03970"/>
<evidence type="ECO:0000259" key="1">
    <source>
        <dbReference type="Pfam" id="PF01593"/>
    </source>
</evidence>
<feature type="domain" description="Amine oxidase" evidence="1">
    <location>
        <begin position="11"/>
        <end position="294"/>
    </location>
</feature>
<name>A0A1Q2CL80_9ACTN</name>
<accession>A0A1Q2CL80</accession>
<protein>
    <recommendedName>
        <fullName evidence="1">Amine oxidase domain-containing protein</fullName>
    </recommendedName>
</protein>
<dbReference type="PANTHER" id="PTHR42923">
    <property type="entry name" value="PROTOPORPHYRINOGEN OXIDASE"/>
    <property type="match status" value="1"/>
</dbReference>
<dbReference type="Gene3D" id="3.90.660.20">
    <property type="entry name" value="Protoporphyrinogen oxidase, mitochondrial, domain 2"/>
    <property type="match status" value="1"/>
</dbReference>
<dbReference type="InterPro" id="IPR050464">
    <property type="entry name" value="Zeta_carotene_desat/Oxidored"/>
</dbReference>
<dbReference type="Pfam" id="PF01593">
    <property type="entry name" value="Amino_oxidase"/>
    <property type="match status" value="1"/>
</dbReference>
<dbReference type="GO" id="GO:0016491">
    <property type="term" value="F:oxidoreductase activity"/>
    <property type="evidence" value="ECO:0007669"/>
    <property type="project" value="InterPro"/>
</dbReference>
<dbReference type="InterPro" id="IPR036188">
    <property type="entry name" value="FAD/NAD-bd_sf"/>
</dbReference>
<reference evidence="3" key="1">
    <citation type="submission" date="2017-02" db="EMBL/GenBank/DDBJ databases">
        <title>Tessaracoccus aquaemaris sp. nov., isolated from the intestine of a Korean rockfish, Sebastes schlegelii, in a marine aquaculture pond.</title>
        <authorList>
            <person name="Tak E.J."/>
            <person name="Bae J.-W."/>
        </authorList>
    </citation>
    <scope>NUCLEOTIDE SEQUENCE [LARGE SCALE GENOMIC DNA]</scope>
    <source>
        <strain evidence="3">NSG39</strain>
    </source>
</reference>
<dbReference type="SUPFAM" id="SSF51905">
    <property type="entry name" value="FAD/NAD(P)-binding domain"/>
    <property type="match status" value="1"/>
</dbReference>